<dbReference type="AlphaFoldDB" id="A0A0H5RBK3"/>
<evidence type="ECO:0000313" key="1">
    <source>
        <dbReference type="EMBL" id="CRZ11181.1"/>
    </source>
</evidence>
<name>A0A0H5RBK3_9EUKA</name>
<accession>A0A0H5RBK3</accession>
<protein>
    <submittedName>
        <fullName evidence="1">Uncharacterized protein</fullName>
    </submittedName>
</protein>
<organism evidence="1">
    <name type="scientific">Spongospora subterranea</name>
    <dbReference type="NCBI Taxonomy" id="70186"/>
    <lineage>
        <taxon>Eukaryota</taxon>
        <taxon>Sar</taxon>
        <taxon>Rhizaria</taxon>
        <taxon>Endomyxa</taxon>
        <taxon>Phytomyxea</taxon>
        <taxon>Plasmodiophorida</taxon>
        <taxon>Plasmodiophoridae</taxon>
        <taxon>Spongospora</taxon>
    </lineage>
</organism>
<dbReference type="EMBL" id="HACM01010739">
    <property type="protein sequence ID" value="CRZ11181.1"/>
    <property type="molecule type" value="Transcribed_RNA"/>
</dbReference>
<reference evidence="1" key="1">
    <citation type="submission" date="2015-04" db="EMBL/GenBank/DDBJ databases">
        <title>The genome sequence of the plant pathogenic Rhizarian Plasmodiophora brassicae reveals insights in its biotrophic life cycle and the origin of chitin synthesis.</title>
        <authorList>
            <person name="Schwelm A."/>
            <person name="Fogelqvist J."/>
            <person name="Knaust A."/>
            <person name="Julke S."/>
            <person name="Lilja T."/>
            <person name="Dhandapani V."/>
            <person name="Bonilla-Rosso G."/>
            <person name="Karlsson M."/>
            <person name="Shevchenko A."/>
            <person name="Choi S.R."/>
            <person name="Kim H.G."/>
            <person name="Park J.Y."/>
            <person name="Lim Y.P."/>
            <person name="Ludwig-Muller J."/>
            <person name="Dixelius C."/>
        </authorList>
    </citation>
    <scope>NUCLEOTIDE SEQUENCE</scope>
    <source>
        <tissue evidence="1">Potato root galls</tissue>
    </source>
</reference>
<proteinExistence type="predicted"/>
<sequence>LINAVDSTGSPKKISINEPYQFNTSSILCSKIWAVKAITPKSNSIATVSVRATWQAPQCSFHDFLLICVFVTGSATTPNDSTVLPSRSDPKEFSKDASQFITITGDVVSRIATCTTLSCLVIKLTESPF</sequence>
<feature type="non-terminal residue" evidence="1">
    <location>
        <position position="1"/>
    </location>
</feature>